<sequence length="311" mass="36513">MWKIYLLFKSIQFFIIFYYSKMISRLEKEYIRGCRIIARMGFVTLFGAQTLPHLFPNRFFHSSKSFIQEEVKDKHSSLLQETCQKMGIDSERVKLRYVSGFSTVSAGCFYFYGNAIIGLSRTCNISNESEVQKLILFNNRPIDSKICADLFKTISLEDQELKFLLGHELAHIKNQHFSAFVLHSSGLLYTFYKLGFFFSSCLKNLSFFHRVFINLLVWSLGVFIYKTTHKYLSYYFEFEADKISSHLGKEYCDGGISYSKKRLQMNLILRKLNGLEGDKLYTDIGDTIHDITHPKRSERLKKMEIIRDELY</sequence>
<protein>
    <submittedName>
        <fullName evidence="10">Transmembrane protein 177 isoform X2</fullName>
    </submittedName>
</protein>
<keyword evidence="7" id="KW-1133">Transmembrane helix</keyword>
<dbReference type="InterPro" id="IPR026620">
    <property type="entry name" value="TMEM177"/>
</dbReference>
<dbReference type="Pfam" id="PF01435">
    <property type="entry name" value="Peptidase_M48"/>
    <property type="match status" value="1"/>
</dbReference>
<dbReference type="RefSeq" id="XP_065644480.1">
    <property type="nucleotide sequence ID" value="XM_065788408.1"/>
</dbReference>
<evidence type="ECO:0000256" key="4">
    <source>
        <dbReference type="ARBA" id="ARBA00022833"/>
    </source>
</evidence>
<dbReference type="InterPro" id="IPR001915">
    <property type="entry name" value="Peptidase_M48"/>
</dbReference>
<evidence type="ECO:0000256" key="7">
    <source>
        <dbReference type="SAM" id="Phobius"/>
    </source>
</evidence>
<keyword evidence="7" id="KW-0472">Membrane</keyword>
<evidence type="ECO:0000313" key="9">
    <source>
        <dbReference type="Proteomes" id="UP001652625"/>
    </source>
</evidence>
<comment type="similarity">
    <text evidence="6">Belongs to the peptidase M48 family.</text>
</comment>
<dbReference type="Proteomes" id="UP001652625">
    <property type="component" value="Chromosome 01"/>
</dbReference>
<proteinExistence type="inferred from homology"/>
<feature type="transmembrane region" description="Helical" evidence="7">
    <location>
        <begin position="95"/>
        <end position="112"/>
    </location>
</feature>
<evidence type="ECO:0000256" key="1">
    <source>
        <dbReference type="ARBA" id="ARBA00022670"/>
    </source>
</evidence>
<feature type="transmembrane region" description="Helical" evidence="7">
    <location>
        <begin position="6"/>
        <end position="24"/>
    </location>
</feature>
<gene>
    <name evidence="10" type="primary">LOC101235215</name>
</gene>
<evidence type="ECO:0000256" key="5">
    <source>
        <dbReference type="ARBA" id="ARBA00023049"/>
    </source>
</evidence>
<keyword evidence="5 6" id="KW-0482">Metalloprotease</keyword>
<keyword evidence="3 6" id="KW-0378">Hydrolase</keyword>
<feature type="domain" description="Peptidase M48" evidence="8">
    <location>
        <begin position="157"/>
        <end position="304"/>
    </location>
</feature>
<keyword evidence="7 10" id="KW-0812">Transmembrane</keyword>
<reference evidence="9" key="1">
    <citation type="submission" date="2025-05" db="UniProtKB">
        <authorList>
            <consortium name="RefSeq"/>
        </authorList>
    </citation>
    <scope>NUCLEOTIDE SEQUENCE [LARGE SCALE GENOMIC DNA]</scope>
</reference>
<dbReference type="GeneID" id="101235215"/>
<keyword evidence="4 6" id="KW-0862">Zinc</keyword>
<feature type="transmembrane region" description="Helical" evidence="7">
    <location>
        <begin position="177"/>
        <end position="195"/>
    </location>
</feature>
<evidence type="ECO:0000313" key="10">
    <source>
        <dbReference type="RefSeq" id="XP_065644480.1"/>
    </source>
</evidence>
<comment type="cofactor">
    <cofactor evidence="6">
        <name>Zn(2+)</name>
        <dbReference type="ChEBI" id="CHEBI:29105"/>
    </cofactor>
    <text evidence="6">Binds 1 zinc ion per subunit.</text>
</comment>
<feature type="transmembrane region" description="Helical" evidence="7">
    <location>
        <begin position="36"/>
        <end position="55"/>
    </location>
</feature>
<evidence type="ECO:0000256" key="6">
    <source>
        <dbReference type="RuleBase" id="RU003983"/>
    </source>
</evidence>
<accession>A0ABM4B6J6</accession>
<keyword evidence="1 6" id="KW-0645">Protease</keyword>
<name>A0ABM4B6J6_HYDVU</name>
<organism evidence="9 10">
    <name type="scientific">Hydra vulgaris</name>
    <name type="common">Hydra</name>
    <name type="synonym">Hydra attenuata</name>
    <dbReference type="NCBI Taxonomy" id="6087"/>
    <lineage>
        <taxon>Eukaryota</taxon>
        <taxon>Metazoa</taxon>
        <taxon>Cnidaria</taxon>
        <taxon>Hydrozoa</taxon>
        <taxon>Hydroidolina</taxon>
        <taxon>Anthoathecata</taxon>
        <taxon>Aplanulata</taxon>
        <taxon>Hydridae</taxon>
        <taxon>Hydra</taxon>
    </lineage>
</organism>
<dbReference type="PANTHER" id="PTHR21824">
    <property type="entry name" value="TRANSMEMBRANE PROTEIN 177"/>
    <property type="match status" value="1"/>
</dbReference>
<evidence type="ECO:0000256" key="2">
    <source>
        <dbReference type="ARBA" id="ARBA00022723"/>
    </source>
</evidence>
<reference evidence="10" key="2">
    <citation type="submission" date="2025-08" db="UniProtKB">
        <authorList>
            <consortium name="RefSeq"/>
        </authorList>
    </citation>
    <scope>IDENTIFICATION</scope>
</reference>
<evidence type="ECO:0000259" key="8">
    <source>
        <dbReference type="Pfam" id="PF01435"/>
    </source>
</evidence>
<feature type="transmembrane region" description="Helical" evidence="7">
    <location>
        <begin position="207"/>
        <end position="225"/>
    </location>
</feature>
<evidence type="ECO:0000256" key="3">
    <source>
        <dbReference type="ARBA" id="ARBA00022801"/>
    </source>
</evidence>
<keyword evidence="9" id="KW-1185">Reference proteome</keyword>
<dbReference type="PANTHER" id="PTHR21824:SF4">
    <property type="entry name" value="TRANSMEMBRANE PROTEIN 177"/>
    <property type="match status" value="1"/>
</dbReference>
<keyword evidence="2" id="KW-0479">Metal-binding</keyword>